<organism evidence="2 3">
    <name type="scientific">Trapa natans</name>
    <name type="common">Water chestnut</name>
    <dbReference type="NCBI Taxonomy" id="22666"/>
    <lineage>
        <taxon>Eukaryota</taxon>
        <taxon>Viridiplantae</taxon>
        <taxon>Streptophyta</taxon>
        <taxon>Embryophyta</taxon>
        <taxon>Tracheophyta</taxon>
        <taxon>Spermatophyta</taxon>
        <taxon>Magnoliopsida</taxon>
        <taxon>eudicotyledons</taxon>
        <taxon>Gunneridae</taxon>
        <taxon>Pentapetalae</taxon>
        <taxon>rosids</taxon>
        <taxon>malvids</taxon>
        <taxon>Myrtales</taxon>
        <taxon>Lythraceae</taxon>
        <taxon>Trapa</taxon>
    </lineage>
</organism>
<keyword evidence="3" id="KW-1185">Reference proteome</keyword>
<evidence type="ECO:0000313" key="3">
    <source>
        <dbReference type="Proteomes" id="UP001346149"/>
    </source>
</evidence>
<dbReference type="PANTHER" id="PTHR36332">
    <property type="entry name" value="STRESS RESPONSE PROTEIN"/>
    <property type="match status" value="1"/>
</dbReference>
<dbReference type="Proteomes" id="UP001346149">
    <property type="component" value="Unassembled WGS sequence"/>
</dbReference>
<evidence type="ECO:0000256" key="1">
    <source>
        <dbReference type="SAM" id="MobiDB-lite"/>
    </source>
</evidence>
<protein>
    <submittedName>
        <fullName evidence="2">Uncharacterized protein</fullName>
    </submittedName>
</protein>
<dbReference type="AlphaFoldDB" id="A0AAN7KMN9"/>
<feature type="compositionally biased region" description="Acidic residues" evidence="1">
    <location>
        <begin position="27"/>
        <end position="38"/>
    </location>
</feature>
<accession>A0AAN7KMN9</accession>
<proteinExistence type="predicted"/>
<dbReference type="EMBL" id="JAXQNO010000021">
    <property type="protein sequence ID" value="KAK4769629.1"/>
    <property type="molecule type" value="Genomic_DNA"/>
</dbReference>
<comment type="caution">
    <text evidence="2">The sequence shown here is derived from an EMBL/GenBank/DDBJ whole genome shotgun (WGS) entry which is preliminary data.</text>
</comment>
<dbReference type="PANTHER" id="PTHR36332:SF1">
    <property type="entry name" value="STRESS RESPONSE PROTEIN"/>
    <property type="match status" value="1"/>
</dbReference>
<name>A0AAN7KMN9_TRANT</name>
<reference evidence="2 3" key="1">
    <citation type="journal article" date="2023" name="Hortic Res">
        <title>Pangenome of water caltrop reveals structural variations and asymmetric subgenome divergence after allopolyploidization.</title>
        <authorList>
            <person name="Zhang X."/>
            <person name="Chen Y."/>
            <person name="Wang L."/>
            <person name="Yuan Y."/>
            <person name="Fang M."/>
            <person name="Shi L."/>
            <person name="Lu R."/>
            <person name="Comes H.P."/>
            <person name="Ma Y."/>
            <person name="Chen Y."/>
            <person name="Huang G."/>
            <person name="Zhou Y."/>
            <person name="Zheng Z."/>
            <person name="Qiu Y."/>
        </authorList>
    </citation>
    <scope>NUCLEOTIDE SEQUENCE [LARGE SCALE GENOMIC DNA]</scope>
    <source>
        <strain evidence="2">F231</strain>
    </source>
</reference>
<evidence type="ECO:0000313" key="2">
    <source>
        <dbReference type="EMBL" id="KAK4769629.1"/>
    </source>
</evidence>
<sequence length="98" mass="10766">MIKRRFYKVDYGDRDDLSASSSWSSDSDVEAESAELSEADSAGEVQGDAYHSSTSSGDEDDDEIEAKVLPPSPLLGKLHEKSEILKLQTKMMPSQLIL</sequence>
<feature type="region of interest" description="Disordered" evidence="1">
    <location>
        <begin position="14"/>
        <end position="74"/>
    </location>
</feature>
<gene>
    <name evidence="2" type="ORF">SAY86_027779</name>
</gene>